<dbReference type="PANTHER" id="PTHR33103">
    <property type="entry name" value="OS01G0153900 PROTEIN"/>
    <property type="match status" value="1"/>
</dbReference>
<reference evidence="2" key="1">
    <citation type="submission" date="2024-06" db="EMBL/GenBank/DDBJ databases">
        <authorList>
            <person name="Ryan C."/>
        </authorList>
    </citation>
    <scope>NUCLEOTIDE SEQUENCE [LARGE SCALE GENOMIC DNA]</scope>
</reference>
<dbReference type="AlphaFoldDB" id="A0ABC9G2P3"/>
<proteinExistence type="predicted"/>
<dbReference type="Pfam" id="PF05056">
    <property type="entry name" value="DUF674"/>
    <property type="match status" value="2"/>
</dbReference>
<keyword evidence="2" id="KW-1185">Reference proteome</keyword>
<protein>
    <submittedName>
        <fullName evidence="1">Uncharacterized protein</fullName>
    </submittedName>
</protein>
<evidence type="ECO:0000313" key="1">
    <source>
        <dbReference type="EMBL" id="CAL5086897.1"/>
    </source>
</evidence>
<organism evidence="1 2">
    <name type="scientific">Urochloa decumbens</name>
    <dbReference type="NCBI Taxonomy" id="240449"/>
    <lineage>
        <taxon>Eukaryota</taxon>
        <taxon>Viridiplantae</taxon>
        <taxon>Streptophyta</taxon>
        <taxon>Embryophyta</taxon>
        <taxon>Tracheophyta</taxon>
        <taxon>Spermatophyta</taxon>
        <taxon>Magnoliopsida</taxon>
        <taxon>Liliopsida</taxon>
        <taxon>Poales</taxon>
        <taxon>Poaceae</taxon>
        <taxon>PACMAD clade</taxon>
        <taxon>Panicoideae</taxon>
        <taxon>Panicodae</taxon>
        <taxon>Paniceae</taxon>
        <taxon>Melinidinae</taxon>
        <taxon>Urochloa</taxon>
    </lineage>
</organism>
<reference evidence="1 2" key="2">
    <citation type="submission" date="2024-10" db="EMBL/GenBank/DDBJ databases">
        <authorList>
            <person name="Ryan C."/>
        </authorList>
    </citation>
    <scope>NUCLEOTIDE SEQUENCE [LARGE SCALE GENOMIC DNA]</scope>
</reference>
<dbReference type="InterPro" id="IPR007750">
    <property type="entry name" value="DUF674"/>
</dbReference>
<dbReference type="PANTHER" id="PTHR33103:SF19">
    <property type="entry name" value="OS09G0544700 PROTEIN"/>
    <property type="match status" value="1"/>
</dbReference>
<accession>A0ABC9G2P3</accession>
<name>A0ABC9G2P3_9POAL</name>
<sequence>MQNSLHAKMAPAMTTPSMKLLVDTKSQRVLYAEAGEDAVDFLFSLLQMPGCVVDASGFPTGGSLVNLWCSVFARKFKLLDEALSGGGLVAGAASPAPAGAWCGHGPVPVMYTVMDDLKIAPMSTLSVITRMRAFSIKAIGALQEKTVQLGYDEALEMLKASLHSKRVLTDVFIGKNAPKCGFLSKRTVAKLVCGFLALPAICALVELVTQGRRL</sequence>
<dbReference type="EMBL" id="OZ075118">
    <property type="protein sequence ID" value="CAL5086897.1"/>
    <property type="molecule type" value="Genomic_DNA"/>
</dbReference>
<gene>
    <name evidence="1" type="ORF">URODEC1_LOCUS111867</name>
</gene>
<dbReference type="Proteomes" id="UP001497457">
    <property type="component" value="Chromosome 8b"/>
</dbReference>
<evidence type="ECO:0000313" key="2">
    <source>
        <dbReference type="Proteomes" id="UP001497457"/>
    </source>
</evidence>